<dbReference type="Proteomes" id="UP000305401">
    <property type="component" value="Unassembled WGS sequence"/>
</dbReference>
<sequence length="187" mass="21660">MSQQTPSDNPKLIARLRDPSTCRKAFNEVVRLYSQPLYWQIRRMVTNHDDANDLLQNTFLKAWNSIDNFRGEAKLSTWLHKIAINESITFLQRERRRLNLSLDDEASHLASTIEADTDIDGNRAAINLRKAIATLPEKQRLVFNMRYFDEMKYDDMSQILGTSVGALKTSYHLAVKKIEKFFADHGL</sequence>
<gene>
    <name evidence="1" type="ORF">E5990_06520</name>
</gene>
<protein>
    <submittedName>
        <fullName evidence="1">RNA polymerase sigma factor</fullName>
    </submittedName>
</protein>
<organism evidence="1 2">
    <name type="scientific">Muribaculum caecicola</name>
    <dbReference type="NCBI Taxonomy" id="3038144"/>
    <lineage>
        <taxon>Bacteria</taxon>
        <taxon>Pseudomonadati</taxon>
        <taxon>Bacteroidota</taxon>
        <taxon>Bacteroidia</taxon>
        <taxon>Bacteroidales</taxon>
        <taxon>Muribaculaceae</taxon>
        <taxon>Muribaculum</taxon>
    </lineage>
</organism>
<proteinExistence type="predicted"/>
<comment type="caution">
    <text evidence="1">The sequence shown here is derived from an EMBL/GenBank/DDBJ whole genome shotgun (WGS) entry which is preliminary data.</text>
</comment>
<name>A0AC61S546_9BACT</name>
<reference evidence="1" key="1">
    <citation type="submission" date="2019-04" db="EMBL/GenBank/DDBJ databases">
        <title>Microbes associate with the intestines of laboratory mice.</title>
        <authorList>
            <person name="Navarre W."/>
            <person name="Wong E."/>
            <person name="Huang K.C."/>
            <person name="Tropini C."/>
            <person name="Ng K."/>
            <person name="Yu B."/>
        </authorList>
    </citation>
    <scope>NUCLEOTIDE SEQUENCE</scope>
    <source>
        <strain evidence="1">NM86_A22</strain>
    </source>
</reference>
<keyword evidence="2" id="KW-1185">Reference proteome</keyword>
<dbReference type="EMBL" id="SSTG01000070">
    <property type="protein sequence ID" value="THG50611.1"/>
    <property type="molecule type" value="Genomic_DNA"/>
</dbReference>
<evidence type="ECO:0000313" key="2">
    <source>
        <dbReference type="Proteomes" id="UP000305401"/>
    </source>
</evidence>
<accession>A0AC61S546</accession>
<evidence type="ECO:0000313" key="1">
    <source>
        <dbReference type="EMBL" id="THG50611.1"/>
    </source>
</evidence>